<reference evidence="3" key="1">
    <citation type="submission" date="2022-09" db="EMBL/GenBank/DDBJ databases">
        <title>Complete Genomes of Fervidibacillus albus and Fervidibacillus halotolerans isolated from tidal flat sediments.</title>
        <authorList>
            <person name="Kwon K.K."/>
            <person name="Yang S.-H."/>
            <person name="Park M.J."/>
            <person name="Oh H.-M."/>
        </authorList>
    </citation>
    <scope>NUCLEOTIDE SEQUENCE</scope>
    <source>
        <strain evidence="3">MEBiC13591</strain>
    </source>
</reference>
<evidence type="ECO:0000313" key="3">
    <source>
        <dbReference type="EMBL" id="WAA08614.1"/>
    </source>
</evidence>
<protein>
    <submittedName>
        <fullName evidence="3">SRPBCC family protein</fullName>
    </submittedName>
</protein>
<name>A0A9E8LS61_9BACI</name>
<dbReference type="AlphaFoldDB" id="A0A9E8LS61"/>
<proteinExistence type="inferred from homology"/>
<dbReference type="SUPFAM" id="SSF55961">
    <property type="entry name" value="Bet v1-like"/>
    <property type="match status" value="1"/>
</dbReference>
<dbReference type="Proteomes" id="UP001164718">
    <property type="component" value="Chromosome"/>
</dbReference>
<dbReference type="EMBL" id="CP106878">
    <property type="protein sequence ID" value="WAA08614.1"/>
    <property type="molecule type" value="Genomic_DNA"/>
</dbReference>
<dbReference type="InterPro" id="IPR013538">
    <property type="entry name" value="ASHA1/2-like_C"/>
</dbReference>
<evidence type="ECO:0000259" key="2">
    <source>
        <dbReference type="Pfam" id="PF08327"/>
    </source>
</evidence>
<dbReference type="KEGG" id="faf:OE104_08130"/>
<accession>A0A9E8LS61</accession>
<dbReference type="Gene3D" id="3.30.530.20">
    <property type="match status" value="1"/>
</dbReference>
<sequence length="157" mass="18341">MKEILVFRCDEEIHAPIDIVFQYLNDDEKIKLWNRLLIENLYEENQKDQLASKAKFKTVQKIGDNKITVDVELVEYDPPHKVVLHSHSKEGISITKYLLSEKGENTYLVVEASIIPSNLWYKLVAKLFSMAAVTNFKNQYRNLKLYVEKNKDHSLNA</sequence>
<dbReference type="RefSeq" id="WP_275416392.1">
    <property type="nucleotide sequence ID" value="NZ_CP106878.1"/>
</dbReference>
<feature type="domain" description="Activator of Hsp90 ATPase homologue 1/2-like C-terminal" evidence="2">
    <location>
        <begin position="15"/>
        <end position="147"/>
    </location>
</feature>
<organism evidence="3 4">
    <name type="scientific">Fervidibacillus albus</name>
    <dbReference type="NCBI Taxonomy" id="2980026"/>
    <lineage>
        <taxon>Bacteria</taxon>
        <taxon>Bacillati</taxon>
        <taxon>Bacillota</taxon>
        <taxon>Bacilli</taxon>
        <taxon>Bacillales</taxon>
        <taxon>Bacillaceae</taxon>
        <taxon>Fervidibacillus</taxon>
    </lineage>
</organism>
<dbReference type="CDD" id="cd07812">
    <property type="entry name" value="SRPBCC"/>
    <property type="match status" value="1"/>
</dbReference>
<evidence type="ECO:0000256" key="1">
    <source>
        <dbReference type="ARBA" id="ARBA00006817"/>
    </source>
</evidence>
<dbReference type="InterPro" id="IPR023393">
    <property type="entry name" value="START-like_dom_sf"/>
</dbReference>
<comment type="similarity">
    <text evidence="1">Belongs to the AHA1 family.</text>
</comment>
<gene>
    <name evidence="3" type="ORF">OE104_08130</name>
</gene>
<evidence type="ECO:0000313" key="4">
    <source>
        <dbReference type="Proteomes" id="UP001164718"/>
    </source>
</evidence>
<dbReference type="Pfam" id="PF08327">
    <property type="entry name" value="AHSA1"/>
    <property type="match status" value="1"/>
</dbReference>
<keyword evidence="4" id="KW-1185">Reference proteome</keyword>